<feature type="region of interest" description="Disordered" evidence="1">
    <location>
        <begin position="1"/>
        <end position="64"/>
    </location>
</feature>
<dbReference type="VEuPathDB" id="FungiDB:SDRG_04836"/>
<dbReference type="AlphaFoldDB" id="T0S4V1"/>
<dbReference type="GO" id="GO:0050821">
    <property type="term" value="P:protein stabilization"/>
    <property type="evidence" value="ECO:0007669"/>
    <property type="project" value="TreeGrafter"/>
</dbReference>
<dbReference type="CDD" id="cd14361">
    <property type="entry name" value="UBA_HYPK"/>
    <property type="match status" value="1"/>
</dbReference>
<gene>
    <name evidence="3" type="ORF">SDRG_04836</name>
</gene>
<evidence type="ECO:0000313" key="4">
    <source>
        <dbReference type="Proteomes" id="UP000030762"/>
    </source>
</evidence>
<evidence type="ECO:0000256" key="1">
    <source>
        <dbReference type="SAM" id="MobiDB-lite"/>
    </source>
</evidence>
<sequence>MSKAASAKKADAPPAEKPAANDALHAEREEDDDEEEEAQESDKTKAEETSAMKKLDGNDDENEKAIDVNTMKHLLSTLKATEEAEKQEALAHEKELAAVKIAKDDVAFLAAEMNLPTAIAERKLREAQGNLEACLKTLLHLV</sequence>
<reference evidence="3 4" key="1">
    <citation type="submission" date="2012-04" db="EMBL/GenBank/DDBJ databases">
        <title>The Genome Sequence of Saprolegnia declina VS20.</title>
        <authorList>
            <consortium name="The Broad Institute Genome Sequencing Platform"/>
            <person name="Russ C."/>
            <person name="Nusbaum C."/>
            <person name="Tyler B."/>
            <person name="van West P."/>
            <person name="Dieguez-Uribeondo J."/>
            <person name="de Bruijn I."/>
            <person name="Tripathy S."/>
            <person name="Jiang R."/>
            <person name="Young S.K."/>
            <person name="Zeng Q."/>
            <person name="Gargeya S."/>
            <person name="Fitzgerald M."/>
            <person name="Haas B."/>
            <person name="Abouelleil A."/>
            <person name="Alvarado L."/>
            <person name="Arachchi H.M."/>
            <person name="Berlin A."/>
            <person name="Chapman S.B."/>
            <person name="Goldberg J."/>
            <person name="Griggs A."/>
            <person name="Gujja S."/>
            <person name="Hansen M."/>
            <person name="Howarth C."/>
            <person name="Imamovic A."/>
            <person name="Larimer J."/>
            <person name="McCowen C."/>
            <person name="Montmayeur A."/>
            <person name="Murphy C."/>
            <person name="Neiman D."/>
            <person name="Pearson M."/>
            <person name="Priest M."/>
            <person name="Roberts A."/>
            <person name="Saif S."/>
            <person name="Shea T."/>
            <person name="Sisk P."/>
            <person name="Sykes S."/>
            <person name="Wortman J."/>
            <person name="Nusbaum C."/>
            <person name="Birren B."/>
        </authorList>
    </citation>
    <scope>NUCLEOTIDE SEQUENCE [LARGE SCALE GENOMIC DNA]</scope>
    <source>
        <strain evidence="3 4">VS20</strain>
    </source>
</reference>
<dbReference type="InterPro" id="IPR052617">
    <property type="entry name" value="Huntingtin-int_K"/>
</dbReference>
<dbReference type="InParanoid" id="T0S4V1"/>
<dbReference type="OMA" id="IIGDRRN"/>
<dbReference type="STRING" id="1156394.T0S4V1"/>
<protein>
    <recommendedName>
        <fullName evidence="2">Nascent polypeptide-associated complex subunit alpha-like UBA domain-containing protein</fullName>
    </recommendedName>
</protein>
<dbReference type="InterPro" id="IPR044034">
    <property type="entry name" value="NAC-like_UBA"/>
</dbReference>
<feature type="domain" description="Nascent polypeptide-associated complex subunit alpha-like UBA" evidence="2">
    <location>
        <begin position="99"/>
        <end position="139"/>
    </location>
</feature>
<dbReference type="PANTHER" id="PTHR31184">
    <property type="entry name" value="HUNTINGTIN-INTERACTING PROTEIN K FAMILY MEMBER"/>
    <property type="match status" value="1"/>
</dbReference>
<dbReference type="RefSeq" id="XP_008608745.1">
    <property type="nucleotide sequence ID" value="XM_008610523.1"/>
</dbReference>
<dbReference type="Pfam" id="PF19026">
    <property type="entry name" value="UBA_HYPK"/>
    <property type="match status" value="1"/>
</dbReference>
<dbReference type="EMBL" id="JH767143">
    <property type="protein sequence ID" value="EQC37812.1"/>
    <property type="molecule type" value="Genomic_DNA"/>
</dbReference>
<proteinExistence type="predicted"/>
<evidence type="ECO:0000259" key="2">
    <source>
        <dbReference type="Pfam" id="PF19026"/>
    </source>
</evidence>
<dbReference type="GeneID" id="19945563"/>
<keyword evidence="4" id="KW-1185">Reference proteome</keyword>
<feature type="compositionally biased region" description="Acidic residues" evidence="1">
    <location>
        <begin position="29"/>
        <end position="39"/>
    </location>
</feature>
<dbReference type="PANTHER" id="PTHR31184:SF2">
    <property type="entry name" value="HUNTINGTIN-INTERACTING PROTEIN K"/>
    <property type="match status" value="1"/>
</dbReference>
<dbReference type="OrthoDB" id="285219at2759"/>
<evidence type="ECO:0000313" key="3">
    <source>
        <dbReference type="EMBL" id="EQC37812.1"/>
    </source>
</evidence>
<accession>T0S4V1</accession>
<name>T0S4V1_SAPDV</name>
<feature type="compositionally biased region" description="Basic and acidic residues" evidence="1">
    <location>
        <begin position="40"/>
        <end position="57"/>
    </location>
</feature>
<dbReference type="InterPro" id="IPR038922">
    <property type="entry name" value="HYPK_UBA"/>
</dbReference>
<organism evidence="3 4">
    <name type="scientific">Saprolegnia diclina (strain VS20)</name>
    <dbReference type="NCBI Taxonomy" id="1156394"/>
    <lineage>
        <taxon>Eukaryota</taxon>
        <taxon>Sar</taxon>
        <taxon>Stramenopiles</taxon>
        <taxon>Oomycota</taxon>
        <taxon>Saprolegniomycetes</taxon>
        <taxon>Saprolegniales</taxon>
        <taxon>Saprolegniaceae</taxon>
        <taxon>Saprolegnia</taxon>
    </lineage>
</organism>
<dbReference type="Proteomes" id="UP000030762">
    <property type="component" value="Unassembled WGS sequence"/>
</dbReference>